<dbReference type="InterPro" id="IPR009027">
    <property type="entry name" value="Ribosomal_bL9/RNase_H1_N"/>
</dbReference>
<evidence type="ECO:0000313" key="10">
    <source>
        <dbReference type="EMBL" id="KAK9795586.1"/>
    </source>
</evidence>
<dbReference type="PROSITE" id="PS00651">
    <property type="entry name" value="RIBOSOMAL_L9"/>
    <property type="match status" value="1"/>
</dbReference>
<dbReference type="Proteomes" id="UP001465755">
    <property type="component" value="Unassembled WGS sequence"/>
</dbReference>
<dbReference type="InterPro" id="IPR036935">
    <property type="entry name" value="Ribosomal_bL9_N_sf"/>
</dbReference>
<dbReference type="GO" id="GO:1990904">
    <property type="term" value="C:ribonucleoprotein complex"/>
    <property type="evidence" value="ECO:0007669"/>
    <property type="project" value="UniProtKB-KW"/>
</dbReference>
<dbReference type="GO" id="GO:0003735">
    <property type="term" value="F:structural constituent of ribosome"/>
    <property type="evidence" value="ECO:0007669"/>
    <property type="project" value="InterPro"/>
</dbReference>
<dbReference type="InterPro" id="IPR036791">
    <property type="entry name" value="Ribosomal_bL9_C_sf"/>
</dbReference>
<dbReference type="Gene3D" id="3.40.5.10">
    <property type="entry name" value="Ribosomal protein L9, N-terminal domain"/>
    <property type="match status" value="1"/>
</dbReference>
<dbReference type="InterPro" id="IPR020594">
    <property type="entry name" value="Ribosomal_bL9_bac/chp"/>
</dbReference>
<sequence>MHNGSQLDVSRRVLSAPAQRRRCLTVEAKKVQKKQQVILGQEIAGLGKEGTMTMVPNGYFRNYLHPRGMAFPATGSYLKRLEQERQEKEHAYKVQVAKAKAMATALATIGKFEIFKKVGEGKRIYGSVTVPEVVSAISRQTNKTLPKEYFTIPDIKETGTYEATVQLHKEVTGTFKIQVSKAKQSG</sequence>
<proteinExistence type="inferred from homology"/>
<dbReference type="GO" id="GO:0005840">
    <property type="term" value="C:ribosome"/>
    <property type="evidence" value="ECO:0007669"/>
    <property type="project" value="UniProtKB-KW"/>
</dbReference>
<evidence type="ECO:0000256" key="2">
    <source>
        <dbReference type="ARBA" id="ARBA00022730"/>
    </source>
</evidence>
<dbReference type="SUPFAM" id="SSF55653">
    <property type="entry name" value="Ribosomal protein L9 C-domain"/>
    <property type="match status" value="1"/>
</dbReference>
<accession>A0AAW1NWQ1</accession>
<gene>
    <name evidence="10" type="ORF">WJX73_010747</name>
</gene>
<evidence type="ECO:0000256" key="3">
    <source>
        <dbReference type="ARBA" id="ARBA00022884"/>
    </source>
</evidence>
<organism evidence="10 11">
    <name type="scientific">Symbiochloris irregularis</name>
    <dbReference type="NCBI Taxonomy" id="706552"/>
    <lineage>
        <taxon>Eukaryota</taxon>
        <taxon>Viridiplantae</taxon>
        <taxon>Chlorophyta</taxon>
        <taxon>core chlorophytes</taxon>
        <taxon>Trebouxiophyceae</taxon>
        <taxon>Trebouxiales</taxon>
        <taxon>Trebouxiaceae</taxon>
        <taxon>Symbiochloris</taxon>
    </lineage>
</organism>
<name>A0AAW1NWQ1_9CHLO</name>
<dbReference type="HAMAP" id="MF_00503">
    <property type="entry name" value="Ribosomal_bL9"/>
    <property type="match status" value="1"/>
</dbReference>
<dbReference type="InterPro" id="IPR020069">
    <property type="entry name" value="Ribosomal_bL9_C"/>
</dbReference>
<reference evidence="10 11" key="1">
    <citation type="journal article" date="2024" name="Nat. Commun.">
        <title>Phylogenomics reveals the evolutionary origins of lichenization in chlorophyte algae.</title>
        <authorList>
            <person name="Puginier C."/>
            <person name="Libourel C."/>
            <person name="Otte J."/>
            <person name="Skaloud P."/>
            <person name="Haon M."/>
            <person name="Grisel S."/>
            <person name="Petersen M."/>
            <person name="Berrin J.G."/>
            <person name="Delaux P.M."/>
            <person name="Dal Grande F."/>
            <person name="Keller J."/>
        </authorList>
    </citation>
    <scope>NUCLEOTIDE SEQUENCE [LARGE SCALE GENOMIC DNA]</scope>
    <source>
        <strain evidence="10 11">SAG 2036</strain>
    </source>
</reference>
<dbReference type="EMBL" id="JALJOQ010000126">
    <property type="protein sequence ID" value="KAK9795586.1"/>
    <property type="molecule type" value="Genomic_DNA"/>
</dbReference>
<dbReference type="SUPFAM" id="SSF55658">
    <property type="entry name" value="L9 N-domain-like"/>
    <property type="match status" value="1"/>
</dbReference>
<dbReference type="InterPro" id="IPR000244">
    <property type="entry name" value="Ribosomal_bL9"/>
</dbReference>
<feature type="domain" description="Ribosomal protein L9" evidence="9">
    <location>
        <begin position="47"/>
        <end position="74"/>
    </location>
</feature>
<comment type="similarity">
    <text evidence="1">Belongs to the bacterial ribosomal protein bL9 family.</text>
</comment>
<dbReference type="PANTHER" id="PTHR21368">
    <property type="entry name" value="50S RIBOSOMAL PROTEIN L9"/>
    <property type="match status" value="1"/>
</dbReference>
<evidence type="ECO:0000256" key="5">
    <source>
        <dbReference type="ARBA" id="ARBA00023274"/>
    </source>
</evidence>
<evidence type="ECO:0000256" key="6">
    <source>
        <dbReference type="ARBA" id="ARBA00031047"/>
    </source>
</evidence>
<evidence type="ECO:0000259" key="9">
    <source>
        <dbReference type="PROSITE" id="PS00651"/>
    </source>
</evidence>
<evidence type="ECO:0000256" key="7">
    <source>
        <dbReference type="ARBA" id="ARBA00035193"/>
    </source>
</evidence>
<dbReference type="NCBIfam" id="TIGR00158">
    <property type="entry name" value="L9"/>
    <property type="match status" value="1"/>
</dbReference>
<dbReference type="Gene3D" id="3.10.430.100">
    <property type="entry name" value="Ribosomal protein L9, C-terminal domain"/>
    <property type="match status" value="1"/>
</dbReference>
<keyword evidence="5" id="KW-0687">Ribonucleoprotein</keyword>
<evidence type="ECO:0000313" key="11">
    <source>
        <dbReference type="Proteomes" id="UP001465755"/>
    </source>
</evidence>
<protein>
    <recommendedName>
        <fullName evidence="7">Large ribosomal subunit protein bL9c</fullName>
    </recommendedName>
    <alternativeName>
        <fullName evidence="8">50S ribosomal protein L9, chloroplastic</fullName>
    </alternativeName>
    <alternativeName>
        <fullName evidence="6">CL9</fullName>
    </alternativeName>
</protein>
<keyword evidence="3" id="KW-0694">RNA-binding</keyword>
<dbReference type="InterPro" id="IPR020070">
    <property type="entry name" value="Ribosomal_bL9_N"/>
</dbReference>
<evidence type="ECO:0000256" key="4">
    <source>
        <dbReference type="ARBA" id="ARBA00022980"/>
    </source>
</evidence>
<keyword evidence="11" id="KW-1185">Reference proteome</keyword>
<evidence type="ECO:0000256" key="1">
    <source>
        <dbReference type="ARBA" id="ARBA00010605"/>
    </source>
</evidence>
<dbReference type="Pfam" id="PF03948">
    <property type="entry name" value="Ribosomal_L9_C"/>
    <property type="match status" value="1"/>
</dbReference>
<dbReference type="GO" id="GO:0019843">
    <property type="term" value="F:rRNA binding"/>
    <property type="evidence" value="ECO:0007669"/>
    <property type="project" value="UniProtKB-KW"/>
</dbReference>
<keyword evidence="4" id="KW-0689">Ribosomal protein</keyword>
<dbReference type="Pfam" id="PF01281">
    <property type="entry name" value="Ribosomal_L9_N"/>
    <property type="match status" value="1"/>
</dbReference>
<keyword evidence="2" id="KW-0699">rRNA-binding</keyword>
<dbReference type="AlphaFoldDB" id="A0AAW1NWQ1"/>
<evidence type="ECO:0000256" key="8">
    <source>
        <dbReference type="ARBA" id="ARBA00035427"/>
    </source>
</evidence>
<comment type="caution">
    <text evidence="10">The sequence shown here is derived from an EMBL/GenBank/DDBJ whole genome shotgun (WGS) entry which is preliminary data.</text>
</comment>
<dbReference type="GO" id="GO:0006412">
    <property type="term" value="P:translation"/>
    <property type="evidence" value="ECO:0007669"/>
    <property type="project" value="InterPro"/>
</dbReference>